<evidence type="ECO:0000313" key="6">
    <source>
        <dbReference type="Proteomes" id="UP000594260"/>
    </source>
</evidence>
<sequence>MPPSVDYQQAPQDNQEMTDRGMKRSLAPGTLPKQPKKPRLIKLDPRSSPLQYLNTIRPGLNFKIERTEGGPAHEPRFSVSVVVDGRTYSGLGKSKQHAKQFAAVEALKLILNDSSLQYIEDAPRGPGGIVMPEPAPPEKPVAPAPPPAQTAPDTQNPAPSTQAVPSAISIAGKTPVQILNEMDTSAVYECIAEDPVNLPRRFTMTVTVKGVTYRAFGANKKQAKHACARSALIAMGTPIADSESLAEDALADIQGTIPRHQANQNLSDRIGTKMLDKFEEVMRNRPDKKPWKVLAGLAMTRISCPDADPNILCITTGTKCLSGKYLAMEGSALFDCHGEILARRCFKFLLYQQLDTYADPGADKTNLILEPDIVSGKLMLKPGIQLHLFISTSPCGDGRIFAPNEKACTELMDRNAGRASRGVLRTKIEGGEGTIPLPASFTVQTWDGIMNGDQRLLTHSCSDKLLRWNVLGLQGALLSHFVHPIYLSSIVLGSMFHAVHMERAVAGRLTGQFPDGNLPPGYSHNFPGLSRLSCVMTRTIQKSPNFAVNWIIGDDTPEVVDASTGLRETNEISRLAKRELFSRFLSHYKSRTSEATLDEHLTYRAAKELAFDYEFAKQAMFQAMEQAKLGRWVTKPEECSGFNLAD</sequence>
<dbReference type="KEGG" id="vde:111255009"/>
<keyword evidence="6" id="KW-1185">Reference proteome</keyword>
<evidence type="ECO:0000313" key="5">
    <source>
        <dbReference type="EnsemblMetazoa" id="XP_022672341"/>
    </source>
</evidence>
<dbReference type="SUPFAM" id="SSF54768">
    <property type="entry name" value="dsRNA-binding domain-like"/>
    <property type="match status" value="2"/>
</dbReference>
<dbReference type="PANTHER" id="PTHR10910">
    <property type="entry name" value="EUKARYOTE SPECIFIC DSRNA BINDING PROTEIN"/>
    <property type="match status" value="1"/>
</dbReference>
<proteinExistence type="predicted"/>
<feature type="region of interest" description="Disordered" evidence="2">
    <location>
        <begin position="1"/>
        <end position="46"/>
    </location>
</feature>
<keyword evidence="1" id="KW-0694">RNA-binding</keyword>
<dbReference type="Pfam" id="PF00035">
    <property type="entry name" value="dsrm"/>
    <property type="match status" value="2"/>
</dbReference>
<dbReference type="GO" id="GO:0003725">
    <property type="term" value="F:double-stranded RNA binding"/>
    <property type="evidence" value="ECO:0007669"/>
    <property type="project" value="TreeGrafter"/>
</dbReference>
<dbReference type="InParanoid" id="A0A7M7L192"/>
<dbReference type="GO" id="GO:0003726">
    <property type="term" value="F:double-stranded RNA adenosine deaminase activity"/>
    <property type="evidence" value="ECO:0007669"/>
    <property type="project" value="TreeGrafter"/>
</dbReference>
<evidence type="ECO:0000259" key="3">
    <source>
        <dbReference type="PROSITE" id="PS50137"/>
    </source>
</evidence>
<feature type="compositionally biased region" description="Low complexity" evidence="2">
    <location>
        <begin position="150"/>
        <end position="159"/>
    </location>
</feature>
<evidence type="ECO:0000256" key="1">
    <source>
        <dbReference type="PROSITE-ProRule" id="PRU00266"/>
    </source>
</evidence>
<reference evidence="5" key="1">
    <citation type="submission" date="2021-01" db="UniProtKB">
        <authorList>
            <consortium name="EnsemblMetazoa"/>
        </authorList>
    </citation>
    <scope>IDENTIFICATION</scope>
</reference>
<dbReference type="GO" id="GO:0005730">
    <property type="term" value="C:nucleolus"/>
    <property type="evidence" value="ECO:0007669"/>
    <property type="project" value="TreeGrafter"/>
</dbReference>
<evidence type="ECO:0000256" key="2">
    <source>
        <dbReference type="SAM" id="MobiDB-lite"/>
    </source>
</evidence>
<dbReference type="GO" id="GO:0006382">
    <property type="term" value="P:adenosine to inosine editing"/>
    <property type="evidence" value="ECO:0007669"/>
    <property type="project" value="TreeGrafter"/>
</dbReference>
<evidence type="ECO:0000259" key="4">
    <source>
        <dbReference type="PROSITE" id="PS50141"/>
    </source>
</evidence>
<feature type="domain" description="DRBM" evidence="3">
    <location>
        <begin position="44"/>
        <end position="112"/>
    </location>
</feature>
<protein>
    <recommendedName>
        <fullName evidence="7">Double-stranded RNA-specific editase 1</fullName>
    </recommendedName>
</protein>
<feature type="compositionally biased region" description="Polar residues" evidence="2">
    <location>
        <begin position="1"/>
        <end position="15"/>
    </location>
</feature>
<dbReference type="InterPro" id="IPR002466">
    <property type="entry name" value="A_deamin"/>
</dbReference>
<dbReference type="InterPro" id="IPR014720">
    <property type="entry name" value="dsRBD_dom"/>
</dbReference>
<organism evidence="5 6">
    <name type="scientific">Varroa destructor</name>
    <name type="common">Honeybee mite</name>
    <dbReference type="NCBI Taxonomy" id="109461"/>
    <lineage>
        <taxon>Eukaryota</taxon>
        <taxon>Metazoa</taxon>
        <taxon>Ecdysozoa</taxon>
        <taxon>Arthropoda</taxon>
        <taxon>Chelicerata</taxon>
        <taxon>Arachnida</taxon>
        <taxon>Acari</taxon>
        <taxon>Parasitiformes</taxon>
        <taxon>Mesostigmata</taxon>
        <taxon>Gamasina</taxon>
        <taxon>Dermanyssoidea</taxon>
        <taxon>Varroidae</taxon>
        <taxon>Varroa</taxon>
    </lineage>
</organism>
<dbReference type="GeneID" id="111255009"/>
<dbReference type="PROSITE" id="PS50137">
    <property type="entry name" value="DS_RBD"/>
    <property type="match status" value="2"/>
</dbReference>
<dbReference type="Gene3D" id="3.30.160.20">
    <property type="match status" value="2"/>
</dbReference>
<dbReference type="SMART" id="SM00552">
    <property type="entry name" value="ADEAMc"/>
    <property type="match status" value="1"/>
</dbReference>
<name>A0A7M7L192_VARDE</name>
<dbReference type="Proteomes" id="UP000594260">
    <property type="component" value="Unplaced"/>
</dbReference>
<dbReference type="FunCoup" id="A0A7M7L192">
    <property type="interactions" value="974"/>
</dbReference>
<feature type="region of interest" description="Disordered" evidence="2">
    <location>
        <begin position="127"/>
        <end position="164"/>
    </location>
</feature>
<dbReference type="PROSITE" id="PS50141">
    <property type="entry name" value="A_DEAMIN_EDITASE"/>
    <property type="match status" value="1"/>
</dbReference>
<dbReference type="GO" id="GO:0008251">
    <property type="term" value="F:tRNA-specific adenosine deaminase activity"/>
    <property type="evidence" value="ECO:0007669"/>
    <property type="project" value="TreeGrafter"/>
</dbReference>
<feature type="compositionally biased region" description="Pro residues" evidence="2">
    <location>
        <begin position="133"/>
        <end position="149"/>
    </location>
</feature>
<evidence type="ECO:0008006" key="7">
    <source>
        <dbReference type="Google" id="ProtNLM"/>
    </source>
</evidence>
<feature type="domain" description="DRBM" evidence="3">
    <location>
        <begin position="188"/>
        <end position="237"/>
    </location>
</feature>
<dbReference type="Pfam" id="PF02137">
    <property type="entry name" value="A_deamin"/>
    <property type="match status" value="1"/>
</dbReference>
<dbReference type="SMART" id="SM00358">
    <property type="entry name" value="DSRM"/>
    <property type="match status" value="2"/>
</dbReference>
<feature type="domain" description="A to I editase" evidence="4">
    <location>
        <begin position="313"/>
        <end position="642"/>
    </location>
</feature>
<dbReference type="GO" id="GO:0006396">
    <property type="term" value="P:RNA processing"/>
    <property type="evidence" value="ECO:0007669"/>
    <property type="project" value="InterPro"/>
</dbReference>
<accession>A0A7M7L192</accession>
<dbReference type="GO" id="GO:0005737">
    <property type="term" value="C:cytoplasm"/>
    <property type="evidence" value="ECO:0007669"/>
    <property type="project" value="TreeGrafter"/>
</dbReference>
<dbReference type="RefSeq" id="XP_022672341.1">
    <property type="nucleotide sequence ID" value="XM_022816606.1"/>
</dbReference>
<dbReference type="OMA" id="IFSPHES"/>
<dbReference type="AlphaFoldDB" id="A0A7M7L192"/>
<dbReference type="OrthoDB" id="10268011at2759"/>
<dbReference type="PANTHER" id="PTHR10910:SF62">
    <property type="entry name" value="AT07585P-RELATED"/>
    <property type="match status" value="1"/>
</dbReference>
<dbReference type="EnsemblMetazoa" id="XM_022816606">
    <property type="protein sequence ID" value="XP_022672341"/>
    <property type="gene ID" value="LOC111255009"/>
</dbReference>